<keyword evidence="2" id="KW-1185">Reference proteome</keyword>
<gene>
    <name evidence="1" type="ORF">NM208_g13806</name>
</gene>
<reference evidence="1" key="1">
    <citation type="submission" date="2022-08" db="EMBL/GenBank/DDBJ databases">
        <title>Genome Sequence of Fusarium decemcellulare.</title>
        <authorList>
            <person name="Buettner E."/>
        </authorList>
    </citation>
    <scope>NUCLEOTIDE SEQUENCE</scope>
    <source>
        <strain evidence="1">Babe19</strain>
    </source>
</reference>
<sequence>MRLSLALTALCVVPGLAIPETSGLGSWEKRSPNERDRNLYRHKHKTHKHSYGHLHPHDHFHHHHHKHPVKLCHILTEHSACKEFQFLADKADQVTHIVQTEDCGQDSRCWKKVSDGIRDLEKALDILDGYIDQTTLDRCFTCPQEASIADCYVNYAEALIRLLKVVEVKTRGLEGEIDRHILTAINSLRAADIAAAYEIGRRIHCKEYLQIIMAKQGAVSGSTKNSVQEAFDRFVFTPLITGEDFRNKDANSMAKKPEAPGTSKNSGEREGSREDPDEDSRDTFMNIIMDTGTATSMGTSTGITMSMGIIMTTVIATDTITATITVISMATIMDTVMGIIMAIAMDTAMDTTMGIGMGMVIITDMLHELPGPFSAGHQTLTHVHRPYGPNKDELKLRYTGYFFKKEGSADGHESKHSYGKNEGEHHDGRQHHEGLQGGRFDHKNEGSAKGRNSEQSYGKNEDEHHGGHQHHEKPHGGRFDHPDNRKVNPYHHWASKHFRYGKVEDEHHDGRQHHKRPHVDHQNNRKGNPCHHWESKKQTEQ</sequence>
<evidence type="ECO:0000313" key="1">
    <source>
        <dbReference type="EMBL" id="KAJ3520219.1"/>
    </source>
</evidence>
<name>A0ACC1RKE0_9HYPO</name>
<accession>A0ACC1RKE0</accession>
<proteinExistence type="predicted"/>
<organism evidence="1 2">
    <name type="scientific">Fusarium decemcellulare</name>
    <dbReference type="NCBI Taxonomy" id="57161"/>
    <lineage>
        <taxon>Eukaryota</taxon>
        <taxon>Fungi</taxon>
        <taxon>Dikarya</taxon>
        <taxon>Ascomycota</taxon>
        <taxon>Pezizomycotina</taxon>
        <taxon>Sordariomycetes</taxon>
        <taxon>Hypocreomycetidae</taxon>
        <taxon>Hypocreales</taxon>
        <taxon>Nectriaceae</taxon>
        <taxon>Fusarium</taxon>
        <taxon>Fusarium decemcellulare species complex</taxon>
    </lineage>
</organism>
<dbReference type="Proteomes" id="UP001148629">
    <property type="component" value="Unassembled WGS sequence"/>
</dbReference>
<comment type="caution">
    <text evidence="1">The sequence shown here is derived from an EMBL/GenBank/DDBJ whole genome shotgun (WGS) entry which is preliminary data.</text>
</comment>
<dbReference type="EMBL" id="JANRMS010002953">
    <property type="protein sequence ID" value="KAJ3520219.1"/>
    <property type="molecule type" value="Genomic_DNA"/>
</dbReference>
<evidence type="ECO:0000313" key="2">
    <source>
        <dbReference type="Proteomes" id="UP001148629"/>
    </source>
</evidence>
<protein>
    <submittedName>
        <fullName evidence="1">Uncharacterized protein</fullName>
    </submittedName>
</protein>